<dbReference type="SUPFAM" id="SSF51690">
    <property type="entry name" value="Nicotinate/Quinolinate PRTase C-terminal domain-like"/>
    <property type="match status" value="1"/>
</dbReference>
<evidence type="ECO:0000256" key="2">
    <source>
        <dbReference type="ARBA" id="ARBA00004893"/>
    </source>
</evidence>
<evidence type="ECO:0000256" key="8">
    <source>
        <dbReference type="ARBA" id="ARBA00033102"/>
    </source>
</evidence>
<evidence type="ECO:0000256" key="6">
    <source>
        <dbReference type="ARBA" id="ARBA00022676"/>
    </source>
</evidence>
<name>A0ABT3T4S6_9GAMM</name>
<comment type="similarity">
    <text evidence="3 9">Belongs to the NadC/ModD family.</text>
</comment>
<proteinExistence type="inferred from homology"/>
<evidence type="ECO:0000256" key="1">
    <source>
        <dbReference type="ARBA" id="ARBA00003237"/>
    </source>
</evidence>
<feature type="domain" description="Quinolinate phosphoribosyl transferase C-terminal" evidence="10">
    <location>
        <begin position="119"/>
        <end position="282"/>
    </location>
</feature>
<dbReference type="Pfam" id="PF01729">
    <property type="entry name" value="QRPTase_C"/>
    <property type="match status" value="1"/>
</dbReference>
<keyword evidence="5" id="KW-0662">Pyridine nucleotide biosynthesis</keyword>
<dbReference type="InterPro" id="IPR004393">
    <property type="entry name" value="NadC"/>
</dbReference>
<dbReference type="PANTHER" id="PTHR32179">
    <property type="entry name" value="NICOTINATE-NUCLEOTIDE PYROPHOSPHORYLASE [CARBOXYLATING]"/>
    <property type="match status" value="1"/>
</dbReference>
<comment type="function">
    <text evidence="1">Involved in the catabolism of quinolinic acid (QA).</text>
</comment>
<protein>
    <recommendedName>
        <fullName evidence="4">nicotinate-nucleotide diphosphorylase (carboxylating)</fullName>
        <ecNumber evidence="4">2.4.2.19</ecNumber>
    </recommendedName>
    <alternativeName>
        <fullName evidence="8">Quinolinate phosphoribosyltransferase [decarboxylating]</fullName>
    </alternativeName>
</protein>
<dbReference type="Proteomes" id="UP001143304">
    <property type="component" value="Unassembled WGS sequence"/>
</dbReference>
<evidence type="ECO:0000256" key="9">
    <source>
        <dbReference type="PIRNR" id="PIRNR006250"/>
    </source>
</evidence>
<dbReference type="EC" id="2.4.2.19" evidence="4"/>
<dbReference type="Gene3D" id="3.90.1170.20">
    <property type="entry name" value="Quinolinate phosphoribosyl transferase, N-terminal domain"/>
    <property type="match status" value="1"/>
</dbReference>
<evidence type="ECO:0000256" key="5">
    <source>
        <dbReference type="ARBA" id="ARBA00022642"/>
    </source>
</evidence>
<dbReference type="Pfam" id="PF02749">
    <property type="entry name" value="QRPTase_N"/>
    <property type="match status" value="1"/>
</dbReference>
<dbReference type="InterPro" id="IPR036068">
    <property type="entry name" value="Nicotinate_pribotase-like_C"/>
</dbReference>
<dbReference type="PANTHER" id="PTHR32179:SF3">
    <property type="entry name" value="NICOTINATE-NUCLEOTIDE PYROPHOSPHORYLASE [CARBOXYLATING]"/>
    <property type="match status" value="1"/>
</dbReference>
<gene>
    <name evidence="12" type="ORF">EYC82_07865</name>
</gene>
<accession>A0ABT3T4S6</accession>
<reference evidence="12" key="1">
    <citation type="submission" date="2019-02" db="EMBL/GenBank/DDBJ databases">
        <authorList>
            <person name="Li S.-H."/>
        </authorList>
    </citation>
    <scope>NUCLEOTIDE SEQUENCE</scope>
    <source>
        <strain evidence="12">IMCC11814</strain>
    </source>
</reference>
<dbReference type="PIRSF" id="PIRSF006250">
    <property type="entry name" value="NadC_ModD"/>
    <property type="match status" value="1"/>
</dbReference>
<evidence type="ECO:0000313" key="13">
    <source>
        <dbReference type="Proteomes" id="UP001143304"/>
    </source>
</evidence>
<dbReference type="Gene3D" id="3.20.20.70">
    <property type="entry name" value="Aldolase class I"/>
    <property type="match status" value="1"/>
</dbReference>
<dbReference type="InterPro" id="IPR027277">
    <property type="entry name" value="NadC/ModD"/>
</dbReference>
<evidence type="ECO:0000256" key="4">
    <source>
        <dbReference type="ARBA" id="ARBA00011944"/>
    </source>
</evidence>
<evidence type="ECO:0000256" key="7">
    <source>
        <dbReference type="ARBA" id="ARBA00022679"/>
    </source>
</evidence>
<evidence type="ECO:0000256" key="3">
    <source>
        <dbReference type="ARBA" id="ARBA00009400"/>
    </source>
</evidence>
<dbReference type="EMBL" id="SHNO01000001">
    <property type="protein sequence ID" value="MCX2977268.1"/>
    <property type="molecule type" value="Genomic_DNA"/>
</dbReference>
<keyword evidence="13" id="KW-1185">Reference proteome</keyword>
<dbReference type="NCBIfam" id="TIGR00078">
    <property type="entry name" value="nadC"/>
    <property type="match status" value="1"/>
</dbReference>
<dbReference type="InterPro" id="IPR013785">
    <property type="entry name" value="Aldolase_TIM"/>
</dbReference>
<keyword evidence="7 9" id="KW-0808">Transferase</keyword>
<dbReference type="InterPro" id="IPR022412">
    <property type="entry name" value="Quinolinate_PRibosylTrfase_N"/>
</dbReference>
<dbReference type="RefSeq" id="WP_279248998.1">
    <property type="nucleotide sequence ID" value="NZ_SHNO01000001.1"/>
</dbReference>
<comment type="caution">
    <text evidence="12">The sequence shown here is derived from an EMBL/GenBank/DDBJ whole genome shotgun (WGS) entry which is preliminary data.</text>
</comment>
<keyword evidence="6 9" id="KW-0328">Glycosyltransferase</keyword>
<feature type="domain" description="Quinolinate phosphoribosyl transferase N-terminal" evidence="11">
    <location>
        <begin position="32"/>
        <end position="116"/>
    </location>
</feature>
<evidence type="ECO:0000259" key="10">
    <source>
        <dbReference type="Pfam" id="PF01729"/>
    </source>
</evidence>
<dbReference type="CDD" id="cd01572">
    <property type="entry name" value="QPRTase"/>
    <property type="match status" value="1"/>
</dbReference>
<dbReference type="InterPro" id="IPR002638">
    <property type="entry name" value="Quinolinate_PRibosylTrfase_C"/>
</dbReference>
<sequence>MKDASSAIAAPDRRAVERNVRSALQEDIGSGDVTAGLIAPDTRAHARVITRENGVLCGQPWVNAVFAALDSTISITWSKQDGQNISAGDVLFTVEGPAAPLLTGERSALNFLQLLSGTATLCQHYAMQVQGTGVKLLDTRKTLPGLRDAQKYAVRCGGCHNHRIGLYDAFLIKENHIAACGGIGPAVQSARRSGAGKMVQVEVESLTELEAALAARADRVMLDNFSVQHISDAVELADGRVELEVSGNVTADSLLAIANTGVDYISIGALTKDVTAMDLSMRLQHTS</sequence>
<dbReference type="SUPFAM" id="SSF54675">
    <property type="entry name" value="Nicotinate/Quinolinate PRTase N-terminal domain-like"/>
    <property type="match status" value="1"/>
</dbReference>
<evidence type="ECO:0000259" key="11">
    <source>
        <dbReference type="Pfam" id="PF02749"/>
    </source>
</evidence>
<comment type="pathway">
    <text evidence="2">Cofactor biosynthesis; NAD(+) biosynthesis; nicotinate D-ribonucleotide from quinolinate: step 1/1.</text>
</comment>
<evidence type="ECO:0000313" key="12">
    <source>
        <dbReference type="EMBL" id="MCX2977268.1"/>
    </source>
</evidence>
<dbReference type="InterPro" id="IPR037128">
    <property type="entry name" value="Quinolinate_PRibosylTase_N_sf"/>
</dbReference>
<organism evidence="12 13">
    <name type="scientific">Candidatus Marimicrobium litorale</name>
    <dbReference type="NCBI Taxonomy" id="2518991"/>
    <lineage>
        <taxon>Bacteria</taxon>
        <taxon>Pseudomonadati</taxon>
        <taxon>Pseudomonadota</taxon>
        <taxon>Gammaproteobacteria</taxon>
        <taxon>Cellvibrionales</taxon>
        <taxon>Halieaceae</taxon>
        <taxon>Marimicrobium</taxon>
    </lineage>
</organism>